<dbReference type="AlphaFoldDB" id="A0A6A4B8Z7"/>
<dbReference type="Proteomes" id="UP000434957">
    <property type="component" value="Unassembled WGS sequence"/>
</dbReference>
<gene>
    <name evidence="2" type="ORF">PR003_g31538</name>
</gene>
<reference evidence="2 3" key="1">
    <citation type="submission" date="2018-08" db="EMBL/GenBank/DDBJ databases">
        <title>Genomic investigation of the strawberry pathogen Phytophthora fragariae indicates pathogenicity is determined by transcriptional variation in three key races.</title>
        <authorList>
            <person name="Adams T.M."/>
            <person name="Armitage A.D."/>
            <person name="Sobczyk M.K."/>
            <person name="Bates H.J."/>
            <person name="Dunwell J.M."/>
            <person name="Nellist C.F."/>
            <person name="Harrison R.J."/>
        </authorList>
    </citation>
    <scope>NUCLEOTIDE SEQUENCE [LARGE SCALE GENOMIC DNA]</scope>
    <source>
        <strain evidence="2 3">SCRP333</strain>
    </source>
</reference>
<feature type="region of interest" description="Disordered" evidence="1">
    <location>
        <begin position="72"/>
        <end position="104"/>
    </location>
</feature>
<evidence type="ECO:0000256" key="1">
    <source>
        <dbReference type="SAM" id="MobiDB-lite"/>
    </source>
</evidence>
<keyword evidence="3" id="KW-1185">Reference proteome</keyword>
<name>A0A6A4B8Z7_9STRA</name>
<dbReference type="EMBL" id="QXFT01006733">
    <property type="protein sequence ID" value="KAE9268165.1"/>
    <property type="molecule type" value="Genomic_DNA"/>
</dbReference>
<accession>A0A6A4B8Z7</accession>
<feature type="region of interest" description="Disordered" evidence="1">
    <location>
        <begin position="127"/>
        <end position="153"/>
    </location>
</feature>
<proteinExistence type="predicted"/>
<sequence>MLSGRFPMSKNITVEGDITFNNVQREQSLKTLSQFVAYVNQRDKHYPVLTVKETLQYAHEFCGADLSEHAKKMLSQGTPEENDEATTRRGQESGGPASRLGRSNDAGLVEYGSARAALERCGARRGSGRYTVQRTRAAPRALSPSRPRPPNPCQSNVSLAVMKDAPECVICLDELELGFTLFMAVRPQLPFQLAAGELGKVPDPGGPCQLLGLLGPLRLY</sequence>
<evidence type="ECO:0000313" key="2">
    <source>
        <dbReference type="EMBL" id="KAE9268165.1"/>
    </source>
</evidence>
<dbReference type="Gene3D" id="3.40.50.300">
    <property type="entry name" value="P-loop containing nucleotide triphosphate hydrolases"/>
    <property type="match status" value="1"/>
</dbReference>
<feature type="compositionally biased region" description="Low complexity" evidence="1">
    <location>
        <begin position="134"/>
        <end position="145"/>
    </location>
</feature>
<comment type="caution">
    <text evidence="2">The sequence shown here is derived from an EMBL/GenBank/DDBJ whole genome shotgun (WGS) entry which is preliminary data.</text>
</comment>
<dbReference type="InterPro" id="IPR027417">
    <property type="entry name" value="P-loop_NTPase"/>
</dbReference>
<evidence type="ECO:0000313" key="3">
    <source>
        <dbReference type="Proteomes" id="UP000434957"/>
    </source>
</evidence>
<organism evidence="2 3">
    <name type="scientific">Phytophthora rubi</name>
    <dbReference type="NCBI Taxonomy" id="129364"/>
    <lineage>
        <taxon>Eukaryota</taxon>
        <taxon>Sar</taxon>
        <taxon>Stramenopiles</taxon>
        <taxon>Oomycota</taxon>
        <taxon>Peronosporomycetes</taxon>
        <taxon>Peronosporales</taxon>
        <taxon>Peronosporaceae</taxon>
        <taxon>Phytophthora</taxon>
    </lineage>
</organism>
<protein>
    <submittedName>
        <fullName evidence="2">Uncharacterized protein</fullName>
    </submittedName>
</protein>